<accession>A0ABQ5YVT9</accession>
<organism evidence="3 4">
    <name type="scientific">Limnobacter litoralis</name>
    <dbReference type="NCBI Taxonomy" id="481366"/>
    <lineage>
        <taxon>Bacteria</taxon>
        <taxon>Pseudomonadati</taxon>
        <taxon>Pseudomonadota</taxon>
        <taxon>Betaproteobacteria</taxon>
        <taxon>Burkholderiales</taxon>
        <taxon>Burkholderiaceae</taxon>
        <taxon>Limnobacter</taxon>
    </lineage>
</organism>
<dbReference type="CDD" id="cd01276">
    <property type="entry name" value="PKCI_related"/>
    <property type="match status" value="1"/>
</dbReference>
<proteinExistence type="predicted"/>
<sequence length="116" mass="12710">MSDCIFCKIVAGEIPSRKVYEDEDILAFHDIRPSAPVHFLIIPKKHIATLADARPEDSAVLGKMMVMAGELARQQGCSDGFRTIINTGRVGCQEVYHLHMHVLGGDKPLGPIVVKS</sequence>
<dbReference type="InterPro" id="IPR001310">
    <property type="entry name" value="Histidine_triad_HIT"/>
</dbReference>
<name>A0ABQ5YVT9_9BURK</name>
<dbReference type="PROSITE" id="PS00892">
    <property type="entry name" value="HIT_1"/>
    <property type="match status" value="1"/>
</dbReference>
<dbReference type="InterPro" id="IPR011146">
    <property type="entry name" value="HIT-like"/>
</dbReference>
<dbReference type="PRINTS" id="PR00332">
    <property type="entry name" value="HISTRIAD"/>
</dbReference>
<dbReference type="PANTHER" id="PTHR23089">
    <property type="entry name" value="HISTIDINE TRIAD HIT PROTEIN"/>
    <property type="match status" value="1"/>
</dbReference>
<protein>
    <submittedName>
        <fullName evidence="3">Histidine triad nucleotide-binding protein</fullName>
    </submittedName>
</protein>
<dbReference type="InterPro" id="IPR036265">
    <property type="entry name" value="HIT-like_sf"/>
</dbReference>
<dbReference type="RefSeq" id="WP_284282111.1">
    <property type="nucleotide sequence ID" value="NZ_BSOJ01000030.1"/>
</dbReference>
<feature type="short sequence motif" description="Histidine triad motif" evidence="1">
    <location>
        <begin position="97"/>
        <end position="101"/>
    </location>
</feature>
<dbReference type="Gene3D" id="3.30.428.10">
    <property type="entry name" value="HIT-like"/>
    <property type="match status" value="1"/>
</dbReference>
<evidence type="ECO:0000256" key="1">
    <source>
        <dbReference type="PROSITE-ProRule" id="PRU00464"/>
    </source>
</evidence>
<dbReference type="InterPro" id="IPR019808">
    <property type="entry name" value="Histidine_triad_CS"/>
</dbReference>
<dbReference type="Pfam" id="PF01230">
    <property type="entry name" value="HIT"/>
    <property type="match status" value="1"/>
</dbReference>
<gene>
    <name evidence="3" type="ORF">GCM10007875_24470</name>
</gene>
<evidence type="ECO:0000259" key="2">
    <source>
        <dbReference type="PROSITE" id="PS51084"/>
    </source>
</evidence>
<dbReference type="SUPFAM" id="SSF54197">
    <property type="entry name" value="HIT-like"/>
    <property type="match status" value="1"/>
</dbReference>
<dbReference type="PROSITE" id="PS51084">
    <property type="entry name" value="HIT_2"/>
    <property type="match status" value="1"/>
</dbReference>
<feature type="domain" description="HIT" evidence="2">
    <location>
        <begin position="5"/>
        <end position="114"/>
    </location>
</feature>
<keyword evidence="4" id="KW-1185">Reference proteome</keyword>
<reference evidence="4" key="1">
    <citation type="journal article" date="2019" name="Int. J. Syst. Evol. Microbiol.">
        <title>The Global Catalogue of Microorganisms (GCM) 10K type strain sequencing project: providing services to taxonomists for standard genome sequencing and annotation.</title>
        <authorList>
            <consortium name="The Broad Institute Genomics Platform"/>
            <consortium name="The Broad Institute Genome Sequencing Center for Infectious Disease"/>
            <person name="Wu L."/>
            <person name="Ma J."/>
        </authorList>
    </citation>
    <scope>NUCLEOTIDE SEQUENCE [LARGE SCALE GENOMIC DNA]</scope>
    <source>
        <strain evidence="4">NBRC 105857</strain>
    </source>
</reference>
<dbReference type="Proteomes" id="UP001156664">
    <property type="component" value="Unassembled WGS sequence"/>
</dbReference>
<evidence type="ECO:0000313" key="4">
    <source>
        <dbReference type="Proteomes" id="UP001156664"/>
    </source>
</evidence>
<evidence type="ECO:0000313" key="3">
    <source>
        <dbReference type="EMBL" id="GLR27356.1"/>
    </source>
</evidence>
<comment type="caution">
    <text evidence="3">The sequence shown here is derived from an EMBL/GenBank/DDBJ whole genome shotgun (WGS) entry which is preliminary data.</text>
</comment>
<dbReference type="EMBL" id="BSOJ01000030">
    <property type="protein sequence ID" value="GLR27356.1"/>
    <property type="molecule type" value="Genomic_DNA"/>
</dbReference>